<dbReference type="Pfam" id="PF06491">
    <property type="entry name" value="Disulph_isomer"/>
    <property type="match status" value="1"/>
</dbReference>
<evidence type="ECO:0000313" key="2">
    <source>
        <dbReference type="EMBL" id="QOY88321.1"/>
    </source>
</evidence>
<dbReference type="PANTHER" id="PTHR40052">
    <property type="entry name" value="UPF0403 PROTEIN YQIW-RELATED"/>
    <property type="match status" value="1"/>
</dbReference>
<dbReference type="Proteomes" id="UP000593892">
    <property type="component" value="Chromosome"/>
</dbReference>
<name>A0A7S7NR71_PALFE</name>
<sequence length="143" mass="15354">MPYPEPLIIPMREDLTKFGVVEARTPEAVDETVATPGTVLMITNSVCGCAAGKARPAIGMALQHTNRPDVAATVFAGADVAATAALREKHLKGIPPSSPSMALFRDGQLVWALHRFEIESRQAPEIAKILVEAFDRFCTKTPA</sequence>
<dbReference type="NCBIfam" id="TIGR04191">
    <property type="entry name" value="YphP_YqiW"/>
    <property type="match status" value="1"/>
</dbReference>
<dbReference type="InterPro" id="IPR009474">
    <property type="entry name" value="BrxB/BrxA"/>
</dbReference>
<dbReference type="AlphaFoldDB" id="A0A7S7NR71"/>
<protein>
    <submittedName>
        <fullName evidence="2">BrxA/BrxB family bacilliredoxin</fullName>
    </submittedName>
</protein>
<accession>A0A7S7NR71</accession>
<evidence type="ECO:0000256" key="1">
    <source>
        <dbReference type="ARBA" id="ARBA00038305"/>
    </source>
</evidence>
<keyword evidence="3" id="KW-1185">Reference proteome</keyword>
<dbReference type="Gene3D" id="3.40.30.10">
    <property type="entry name" value="Glutaredoxin"/>
    <property type="match status" value="1"/>
</dbReference>
<proteinExistence type="inferred from homology"/>
<dbReference type="RefSeq" id="WP_194449984.1">
    <property type="nucleotide sequence ID" value="NZ_CP063849.1"/>
</dbReference>
<comment type="similarity">
    <text evidence="1">Belongs to the bacilliredoxin family.</text>
</comment>
<organism evidence="2 3">
    <name type="scientific">Paludibaculum fermentans</name>
    <dbReference type="NCBI Taxonomy" id="1473598"/>
    <lineage>
        <taxon>Bacteria</taxon>
        <taxon>Pseudomonadati</taxon>
        <taxon>Acidobacteriota</taxon>
        <taxon>Terriglobia</taxon>
        <taxon>Bryobacterales</taxon>
        <taxon>Bryobacteraceae</taxon>
        <taxon>Paludibaculum</taxon>
    </lineage>
</organism>
<dbReference type="EMBL" id="CP063849">
    <property type="protein sequence ID" value="QOY88321.1"/>
    <property type="molecule type" value="Genomic_DNA"/>
</dbReference>
<dbReference type="PANTHER" id="PTHR40052:SF2">
    <property type="entry name" value="BACILLIREDOXIN BRXA"/>
    <property type="match status" value="1"/>
</dbReference>
<dbReference type="KEGG" id="pfer:IRI77_37255"/>
<reference evidence="2 3" key="1">
    <citation type="submission" date="2020-10" db="EMBL/GenBank/DDBJ databases">
        <title>Complete genome sequence of Paludibaculum fermentans P105T, a facultatively anaerobic acidobacterium capable of dissimilatory Fe(III) reduction.</title>
        <authorList>
            <person name="Dedysh S.N."/>
            <person name="Beletsky A.V."/>
            <person name="Kulichevskaya I.S."/>
            <person name="Mardanov A.V."/>
            <person name="Ravin N.V."/>
        </authorList>
    </citation>
    <scope>NUCLEOTIDE SEQUENCE [LARGE SCALE GENOMIC DNA]</scope>
    <source>
        <strain evidence="2 3">P105</strain>
    </source>
</reference>
<evidence type="ECO:0000313" key="3">
    <source>
        <dbReference type="Proteomes" id="UP000593892"/>
    </source>
</evidence>
<gene>
    <name evidence="2" type="ORF">IRI77_37255</name>
</gene>